<feature type="transmembrane region" description="Helical" evidence="1">
    <location>
        <begin position="12"/>
        <end position="33"/>
    </location>
</feature>
<organism evidence="2 3">
    <name type="scientific">Aquibacillus koreensis</name>
    <dbReference type="NCBI Taxonomy" id="279446"/>
    <lineage>
        <taxon>Bacteria</taxon>
        <taxon>Bacillati</taxon>
        <taxon>Bacillota</taxon>
        <taxon>Bacilli</taxon>
        <taxon>Bacillales</taxon>
        <taxon>Bacillaceae</taxon>
        <taxon>Aquibacillus</taxon>
    </lineage>
</organism>
<keyword evidence="1" id="KW-0472">Membrane</keyword>
<comment type="caution">
    <text evidence="2">The sequence shown here is derived from an EMBL/GenBank/DDBJ whole genome shotgun (WGS) entry which is preliminary data.</text>
</comment>
<keyword evidence="3" id="KW-1185">Reference proteome</keyword>
<evidence type="ECO:0000256" key="1">
    <source>
        <dbReference type="SAM" id="Phobius"/>
    </source>
</evidence>
<protein>
    <submittedName>
        <fullName evidence="2">Uncharacterized protein</fullName>
    </submittedName>
</protein>
<dbReference type="Proteomes" id="UP001145072">
    <property type="component" value="Unassembled WGS sequence"/>
</dbReference>
<proteinExistence type="predicted"/>
<sequence>MSTGKKKKFDLKIFILIALPLSILILILVLPGFNVGGDLEKNIVEPHLDTVIEGDYVVEHISENMKARAGVSEEATIYEVIVVQDDTETTYELIVEDEKVVHSEILPFNR</sequence>
<keyword evidence="1" id="KW-1133">Transmembrane helix</keyword>
<accession>A0A9X3WIT8</accession>
<dbReference type="EMBL" id="JAMQJZ010000002">
    <property type="protein sequence ID" value="MDC3419373.1"/>
    <property type="molecule type" value="Genomic_DNA"/>
</dbReference>
<dbReference type="AlphaFoldDB" id="A0A9X3WIT8"/>
<dbReference type="RefSeq" id="WP_259869908.1">
    <property type="nucleotide sequence ID" value="NZ_JAMQJZ010000002.1"/>
</dbReference>
<evidence type="ECO:0000313" key="2">
    <source>
        <dbReference type="EMBL" id="MDC3419373.1"/>
    </source>
</evidence>
<keyword evidence="1" id="KW-0812">Transmembrane</keyword>
<name>A0A9X3WIT8_9BACI</name>
<evidence type="ECO:0000313" key="3">
    <source>
        <dbReference type="Proteomes" id="UP001145072"/>
    </source>
</evidence>
<reference evidence="2" key="1">
    <citation type="submission" date="2022-06" db="EMBL/GenBank/DDBJ databases">
        <title>Aquibacillus sp. a new bacterium isolated from soil saline samples.</title>
        <authorList>
            <person name="Galisteo C."/>
            <person name="De La Haba R."/>
            <person name="Sanchez-Porro C."/>
            <person name="Ventosa A."/>
        </authorList>
    </citation>
    <scope>NUCLEOTIDE SEQUENCE</scope>
    <source>
        <strain evidence="2">JCM 12387</strain>
    </source>
</reference>
<gene>
    <name evidence="2" type="ORF">NC661_03230</name>
</gene>